<evidence type="ECO:0000259" key="11">
    <source>
        <dbReference type="PROSITE" id="PS50178"/>
    </source>
</evidence>
<protein>
    <recommendedName>
        <fullName evidence="15">Regulating synaptic membrane exocytosis protein 2</fullName>
    </recommendedName>
</protein>
<dbReference type="InterPro" id="IPR039032">
    <property type="entry name" value="Rim-like"/>
</dbReference>
<dbReference type="FunFam" id="2.30.42.10:FF:000003">
    <property type="entry name" value="Regulating synaptic membrane exocytosis protein 1, putative"/>
    <property type="match status" value="1"/>
</dbReference>
<evidence type="ECO:0000256" key="5">
    <source>
        <dbReference type="ARBA" id="ARBA00023018"/>
    </source>
</evidence>
<dbReference type="InterPro" id="IPR035892">
    <property type="entry name" value="C2_domain_sf"/>
</dbReference>
<dbReference type="EMBL" id="JANEYG010000013">
    <property type="protein sequence ID" value="KAJ8920615.1"/>
    <property type="molecule type" value="Genomic_DNA"/>
</dbReference>
<dbReference type="GO" id="GO:0008270">
    <property type="term" value="F:zinc ion binding"/>
    <property type="evidence" value="ECO:0007669"/>
    <property type="project" value="UniProtKB-KW"/>
</dbReference>
<evidence type="ECO:0000256" key="4">
    <source>
        <dbReference type="ARBA" id="ARBA00022833"/>
    </source>
</evidence>
<dbReference type="InterPro" id="IPR010911">
    <property type="entry name" value="Rab_BD"/>
</dbReference>
<dbReference type="GO" id="GO:0048788">
    <property type="term" value="C:cytoskeleton of presynaptic active zone"/>
    <property type="evidence" value="ECO:0007669"/>
    <property type="project" value="TreeGrafter"/>
</dbReference>
<evidence type="ECO:0008006" key="15">
    <source>
        <dbReference type="Google" id="ProtNLM"/>
    </source>
</evidence>
<organism evidence="13 14">
    <name type="scientific">Exocentrus adspersus</name>
    <dbReference type="NCBI Taxonomy" id="1586481"/>
    <lineage>
        <taxon>Eukaryota</taxon>
        <taxon>Metazoa</taxon>
        <taxon>Ecdysozoa</taxon>
        <taxon>Arthropoda</taxon>
        <taxon>Hexapoda</taxon>
        <taxon>Insecta</taxon>
        <taxon>Pterygota</taxon>
        <taxon>Neoptera</taxon>
        <taxon>Endopterygota</taxon>
        <taxon>Coleoptera</taxon>
        <taxon>Polyphaga</taxon>
        <taxon>Cucujiformia</taxon>
        <taxon>Chrysomeloidea</taxon>
        <taxon>Cerambycidae</taxon>
        <taxon>Lamiinae</taxon>
        <taxon>Acanthocinini</taxon>
        <taxon>Exocentrus</taxon>
    </lineage>
</organism>
<dbReference type="Gene3D" id="3.30.40.10">
    <property type="entry name" value="Zinc/RING finger domain, C3HC4 (zinc finger)"/>
    <property type="match status" value="1"/>
</dbReference>
<feature type="compositionally biased region" description="Basic and acidic residues" evidence="8">
    <location>
        <begin position="715"/>
        <end position="726"/>
    </location>
</feature>
<evidence type="ECO:0000256" key="1">
    <source>
        <dbReference type="ARBA" id="ARBA00022723"/>
    </source>
</evidence>
<evidence type="ECO:0000256" key="2">
    <source>
        <dbReference type="ARBA" id="ARBA00022737"/>
    </source>
</evidence>
<feature type="compositionally biased region" description="Low complexity" evidence="8">
    <location>
        <begin position="1123"/>
        <end position="1132"/>
    </location>
</feature>
<sequence>MDDGGPDLSHLTPEERAIIESVMIRQKQEEEREQEIMRGWQRGQADFDDGEIRTLHFFSDFGEKLTKFRFWKRRYVPATNSKKKAGVELDATCHICLKTKFADGVGHLCNYCSIRCCARCGGKVTMRSNKVVWVCILCRKKQELLGRTGQWMLGGPNPETEIPQIQQAPSDKRPKLERAHSAAEKENQPLQRSGSVLRRQYSEQEPRAPSCERYQQFNEDDPRYYQGELEGLMRTHPHLVPRRYPDSEPDPLPMELSQQRVPSAASANKKHKRSGSTKKQHPPPQVQLPSYSSSEEDLKSTPEYGSDERDSEKGNNGVLPKEEKTVRFDQHDGRQGSQDSHRDSGIDTSSTFTSSEDSTRGDLPKHPLSWQVSADGTRMIGHMILRRNSRDTTGSSAAILGLKVVGGKVLENGMKGALIEKVKKGSIADVEGQLRPGDEVIEWNGRSLQGKSYQEVADIIAESKQEANVELIVSRSMGSRRIAQANWRQSVAQRGQTGGGQWHPDTEIYERPHVLVTSPGSPERREPGQALAPSVGGRIQIRLGFDPSTLQLLVTIVCAAGLTPRSPQQPRNPYCKLFLLPDRSEKSKRRTRTLAGTTEPMWNQTFVYSGLRRADLRLRALEITVWDYVRYGANDFLGEAIVELWPLDEQPTWRTLGPHEEVALTPSEHLSPPSTGSRFSDSDTPSECEIDGGRERRGADGASVSSVGSSASPPRETDRRSRRDQEMQSYSQGYSNNRRGGMANQRSHSAAPCDSPSIHMSRSRSKSPRRSTTDHRSLSPPDVRLSDYPPTSYKMPRFQSRSATATPTGSPKKRQLPQVPQALARALQERVAQDLDDRSNRSRMRMHTYRSTGSGWERRYSGLSDSDLANHTRSTRRSFSPERDRDRDPLGLVDFDSDMESVASVTSSAFSTQSERPRGTTRTAKEIPIPLYNGAYNVSQTQKHKSISRSNSCNNPQAKSKRLTRSKTVDAYKGVTFNPHNIYHPIDSYTRSTIPRRLLPNPVNMIKKLSQKYMKRNSSDCRESLMSDCGSNNAADSDCDREIKFSSPRDYQQDESILKPTTKSITFDLESDTDSQSSKNSPHSKRSNHSGVHKTVATDNDESDNIIKKKVIFKMCSIDKTGNASPSSNSASIDSTEYGGYPTYRSMPRNARDRDQDVRQPIEPLDPHHDYHPHPNHHYSNHHHHREASVKRGQFTRSLSNTEPPSDEKIDGSLSDTAVGQIHGMEPQKEGGSSRKENRERDRERERQAQFVGLSKKSNSTSQLSATGRKRRMGFGKRGKTSFTVHRSEEILPGDVRLAKQGSSASSDGEGSADGDRTGKKGKIAGTIESVYPQVAAYNVLRRSSLAYLRVLQIAVRELQASTPYQVQRDLRK</sequence>
<feature type="compositionally biased region" description="Basic residues" evidence="8">
    <location>
        <begin position="1268"/>
        <end position="1280"/>
    </location>
</feature>
<feature type="region of interest" description="Disordered" evidence="8">
    <location>
        <begin position="1022"/>
        <end position="1041"/>
    </location>
</feature>
<feature type="compositionally biased region" description="Low complexity" evidence="8">
    <location>
        <begin position="347"/>
        <end position="356"/>
    </location>
</feature>
<dbReference type="GO" id="GO:0042734">
    <property type="term" value="C:presynaptic membrane"/>
    <property type="evidence" value="ECO:0007669"/>
    <property type="project" value="TreeGrafter"/>
</dbReference>
<feature type="region of interest" description="Disordered" evidence="8">
    <location>
        <begin position="940"/>
        <end position="965"/>
    </location>
</feature>
<dbReference type="GO" id="GO:0048167">
    <property type="term" value="P:regulation of synaptic plasticity"/>
    <property type="evidence" value="ECO:0007669"/>
    <property type="project" value="TreeGrafter"/>
</dbReference>
<dbReference type="GO" id="GO:0044325">
    <property type="term" value="F:transmembrane transporter binding"/>
    <property type="evidence" value="ECO:0007669"/>
    <property type="project" value="TreeGrafter"/>
</dbReference>
<dbReference type="GO" id="GO:0031267">
    <property type="term" value="F:small GTPase binding"/>
    <property type="evidence" value="ECO:0007669"/>
    <property type="project" value="InterPro"/>
</dbReference>
<dbReference type="SMART" id="SM00239">
    <property type="entry name" value="C2"/>
    <property type="match status" value="1"/>
</dbReference>
<feature type="compositionally biased region" description="Polar residues" evidence="8">
    <location>
        <begin position="799"/>
        <end position="809"/>
    </location>
</feature>
<comment type="caution">
    <text evidence="13">The sequence shown here is derived from an EMBL/GenBank/DDBJ whole genome shotgun (WGS) entry which is preliminary data.</text>
</comment>
<feature type="compositionally biased region" description="Basic and acidic residues" evidence="8">
    <location>
        <begin position="1226"/>
        <end position="1248"/>
    </location>
</feature>
<feature type="compositionally biased region" description="Polar residues" evidence="8">
    <location>
        <begin position="672"/>
        <end position="683"/>
    </location>
</feature>
<feature type="region of interest" description="Disordered" evidence="8">
    <location>
        <begin position="906"/>
        <end position="927"/>
    </location>
</feature>
<evidence type="ECO:0000256" key="7">
    <source>
        <dbReference type="PROSITE-ProRule" id="PRU00091"/>
    </source>
</evidence>
<dbReference type="InterPro" id="IPR036034">
    <property type="entry name" value="PDZ_sf"/>
</dbReference>
<feature type="compositionally biased region" description="Basic residues" evidence="8">
    <location>
        <begin position="1174"/>
        <end position="1186"/>
    </location>
</feature>
<feature type="compositionally biased region" description="Polar residues" evidence="8">
    <location>
        <begin position="948"/>
        <end position="958"/>
    </location>
</feature>
<dbReference type="GO" id="GO:0006886">
    <property type="term" value="P:intracellular protein transport"/>
    <property type="evidence" value="ECO:0007669"/>
    <property type="project" value="InterPro"/>
</dbReference>
<dbReference type="InterPro" id="IPR013083">
    <property type="entry name" value="Znf_RING/FYVE/PHD"/>
</dbReference>
<feature type="domain" description="RabBD" evidence="12">
    <location>
        <begin position="5"/>
        <end position="155"/>
    </location>
</feature>
<feature type="region of interest" description="Disordered" evidence="8">
    <location>
        <begin position="853"/>
        <end position="893"/>
    </location>
</feature>
<dbReference type="CDD" id="cd04031">
    <property type="entry name" value="C2A_RIM1alpha"/>
    <property type="match status" value="1"/>
</dbReference>
<dbReference type="SMART" id="SM00228">
    <property type="entry name" value="PDZ"/>
    <property type="match status" value="1"/>
</dbReference>
<reference evidence="13 14" key="1">
    <citation type="journal article" date="2023" name="Insect Mol. Biol.">
        <title>Genome sequencing provides insights into the evolution of gene families encoding plant cell wall-degrading enzymes in longhorned beetles.</title>
        <authorList>
            <person name="Shin N.R."/>
            <person name="Okamura Y."/>
            <person name="Kirsch R."/>
            <person name="Pauchet Y."/>
        </authorList>
    </citation>
    <scope>NUCLEOTIDE SEQUENCE [LARGE SCALE GENOMIC DNA]</scope>
    <source>
        <strain evidence="13">EAD_L_NR</strain>
    </source>
</reference>
<name>A0AAV8W3M0_9CUCU</name>
<comment type="subcellular location">
    <subcellularLocation>
        <location evidence="6">Synapse</location>
    </subcellularLocation>
</comment>
<evidence type="ECO:0000256" key="8">
    <source>
        <dbReference type="SAM" id="MobiDB-lite"/>
    </source>
</evidence>
<feature type="domain" description="PDZ" evidence="10">
    <location>
        <begin position="382"/>
        <end position="475"/>
    </location>
</feature>
<feature type="domain" description="C2" evidence="9">
    <location>
        <begin position="535"/>
        <end position="657"/>
    </location>
</feature>
<evidence type="ECO:0000313" key="14">
    <source>
        <dbReference type="Proteomes" id="UP001159042"/>
    </source>
</evidence>
<feature type="compositionally biased region" description="Polar residues" evidence="8">
    <location>
        <begin position="863"/>
        <end position="872"/>
    </location>
</feature>
<keyword evidence="5" id="KW-0770">Synapse</keyword>
<dbReference type="InterPro" id="IPR011011">
    <property type="entry name" value="Znf_FYVE_PHD"/>
</dbReference>
<feature type="region of interest" description="Disordered" evidence="8">
    <location>
        <begin position="239"/>
        <end position="370"/>
    </location>
</feature>
<dbReference type="InterPro" id="IPR000008">
    <property type="entry name" value="C2_dom"/>
</dbReference>
<dbReference type="PROSITE" id="PS50178">
    <property type="entry name" value="ZF_FYVE"/>
    <property type="match status" value="1"/>
</dbReference>
<dbReference type="InterPro" id="IPR054386">
    <property type="entry name" value="RIM_Znf"/>
</dbReference>
<keyword evidence="3 7" id="KW-0863">Zinc-finger</keyword>
<feature type="compositionally biased region" description="Polar residues" evidence="8">
    <location>
        <begin position="727"/>
        <end position="748"/>
    </location>
</feature>
<dbReference type="SUPFAM" id="SSF57903">
    <property type="entry name" value="FYVE/PHD zinc finger"/>
    <property type="match status" value="1"/>
</dbReference>
<dbReference type="InterPro" id="IPR017455">
    <property type="entry name" value="Znf_FYVE-rel"/>
</dbReference>
<feature type="region of interest" description="Disordered" evidence="8">
    <location>
        <begin position="150"/>
        <end position="217"/>
    </location>
</feature>
<evidence type="ECO:0000256" key="6">
    <source>
        <dbReference type="ARBA" id="ARBA00034103"/>
    </source>
</evidence>
<proteinExistence type="predicted"/>
<feature type="domain" description="FYVE-type" evidence="11">
    <location>
        <begin position="93"/>
        <end position="143"/>
    </location>
</feature>
<dbReference type="Gene3D" id="2.60.40.150">
    <property type="entry name" value="C2 domain"/>
    <property type="match status" value="1"/>
</dbReference>
<accession>A0AAV8W3M0</accession>
<dbReference type="Gene3D" id="2.30.42.10">
    <property type="match status" value="1"/>
</dbReference>
<dbReference type="PROSITE" id="PS50004">
    <property type="entry name" value="C2"/>
    <property type="match status" value="1"/>
</dbReference>
<dbReference type="PANTHER" id="PTHR12157:SF21">
    <property type="entry name" value="RAB3 INTERACTING MOLECULE, ISOFORM F"/>
    <property type="match status" value="1"/>
</dbReference>
<dbReference type="GO" id="GO:0042391">
    <property type="term" value="P:regulation of membrane potential"/>
    <property type="evidence" value="ECO:0007669"/>
    <property type="project" value="TreeGrafter"/>
</dbReference>
<feature type="compositionally biased region" description="Basic and acidic residues" evidence="8">
    <location>
        <begin position="296"/>
        <end position="313"/>
    </location>
</feature>
<keyword evidence="14" id="KW-1185">Reference proteome</keyword>
<dbReference type="Pfam" id="PF22601">
    <property type="entry name" value="RIM2a_ZnF"/>
    <property type="match status" value="1"/>
</dbReference>
<gene>
    <name evidence="13" type="ORF">NQ315_004754</name>
</gene>
<feature type="compositionally biased region" description="Basic and acidic residues" evidence="8">
    <location>
        <begin position="170"/>
        <end position="187"/>
    </location>
</feature>
<evidence type="ECO:0000259" key="10">
    <source>
        <dbReference type="PROSITE" id="PS50106"/>
    </source>
</evidence>
<evidence type="ECO:0000259" key="9">
    <source>
        <dbReference type="PROSITE" id="PS50004"/>
    </source>
</evidence>
<dbReference type="PROSITE" id="PS50106">
    <property type="entry name" value="PDZ"/>
    <property type="match status" value="1"/>
</dbReference>
<dbReference type="Pfam" id="PF00168">
    <property type="entry name" value="C2"/>
    <property type="match status" value="1"/>
</dbReference>
<dbReference type="PANTHER" id="PTHR12157">
    <property type="entry name" value="REGULATING SYNAPTIC MEMBRANE EXOCYTOSIS PROTEIN"/>
    <property type="match status" value="1"/>
</dbReference>
<dbReference type="SUPFAM" id="SSF50156">
    <property type="entry name" value="PDZ domain-like"/>
    <property type="match status" value="1"/>
</dbReference>
<dbReference type="Pfam" id="PF00595">
    <property type="entry name" value="PDZ"/>
    <property type="match status" value="1"/>
</dbReference>
<dbReference type="CDD" id="cd06714">
    <property type="entry name" value="PDZ_RIM-like"/>
    <property type="match status" value="1"/>
</dbReference>
<feature type="compositionally biased region" description="Basic and acidic residues" evidence="8">
    <location>
        <begin position="1150"/>
        <end position="1173"/>
    </location>
</feature>
<evidence type="ECO:0000313" key="13">
    <source>
        <dbReference type="EMBL" id="KAJ8920615.1"/>
    </source>
</evidence>
<keyword evidence="2" id="KW-0677">Repeat</keyword>
<keyword evidence="4" id="KW-0862">Zinc</keyword>
<evidence type="ECO:0000259" key="12">
    <source>
        <dbReference type="PROSITE" id="PS50916"/>
    </source>
</evidence>
<feature type="compositionally biased region" description="Polar residues" evidence="8">
    <location>
        <begin position="1195"/>
        <end position="1204"/>
    </location>
</feature>
<feature type="region of interest" description="Disordered" evidence="8">
    <location>
        <begin position="1069"/>
        <end position="1101"/>
    </location>
</feature>
<feature type="compositionally biased region" description="Basic and acidic residues" evidence="8">
    <location>
        <begin position="879"/>
        <end position="889"/>
    </location>
</feature>
<dbReference type="SUPFAM" id="SSF49562">
    <property type="entry name" value="C2 domain (Calcium/lipid-binding domain, CaLB)"/>
    <property type="match status" value="1"/>
</dbReference>
<dbReference type="InterPro" id="IPR001478">
    <property type="entry name" value="PDZ"/>
</dbReference>
<feature type="compositionally biased region" description="Basic residues" evidence="8">
    <location>
        <begin position="268"/>
        <end position="281"/>
    </location>
</feature>
<feature type="region of interest" description="Disordered" evidence="8">
    <location>
        <begin position="664"/>
        <end position="819"/>
    </location>
</feature>
<keyword evidence="1" id="KW-0479">Metal-binding</keyword>
<evidence type="ECO:0000256" key="3">
    <source>
        <dbReference type="ARBA" id="ARBA00022771"/>
    </source>
</evidence>
<feature type="compositionally biased region" description="Basic residues" evidence="8">
    <location>
        <begin position="1082"/>
        <end position="1092"/>
    </location>
</feature>
<dbReference type="GO" id="GO:0048791">
    <property type="term" value="P:calcium ion-regulated exocytosis of neurotransmitter"/>
    <property type="evidence" value="ECO:0007669"/>
    <property type="project" value="TreeGrafter"/>
</dbReference>
<dbReference type="GO" id="GO:0050806">
    <property type="term" value="P:positive regulation of synaptic transmission"/>
    <property type="evidence" value="ECO:0007669"/>
    <property type="project" value="TreeGrafter"/>
</dbReference>
<feature type="compositionally biased region" description="Polar residues" evidence="8">
    <location>
        <begin position="1256"/>
        <end position="1266"/>
    </location>
</feature>
<dbReference type="PROSITE" id="PS50916">
    <property type="entry name" value="RABBD"/>
    <property type="match status" value="1"/>
</dbReference>
<feature type="compositionally biased region" description="Low complexity" evidence="8">
    <location>
        <begin position="700"/>
        <end position="714"/>
    </location>
</feature>
<dbReference type="Proteomes" id="UP001159042">
    <property type="component" value="Unassembled WGS sequence"/>
</dbReference>
<dbReference type="FunFam" id="3.30.40.10:FF:000453">
    <property type="entry name" value="Uncharacterized protein, isoform D"/>
    <property type="match status" value="1"/>
</dbReference>
<feature type="compositionally biased region" description="Basic and acidic residues" evidence="8">
    <location>
        <begin position="320"/>
        <end position="345"/>
    </location>
</feature>
<feature type="region of interest" description="Disordered" evidence="8">
    <location>
        <begin position="1121"/>
        <end position="1321"/>
    </location>
</feature>